<protein>
    <submittedName>
        <fullName evidence="8">Unannotated protein</fullName>
    </submittedName>
</protein>
<dbReference type="GO" id="GO:0005886">
    <property type="term" value="C:plasma membrane"/>
    <property type="evidence" value="ECO:0007669"/>
    <property type="project" value="UniProtKB-SubCell"/>
</dbReference>
<comment type="subcellular location">
    <subcellularLocation>
        <location evidence="1">Cell membrane</location>
        <topology evidence="1">Multi-pass membrane protein</topology>
    </subcellularLocation>
</comment>
<evidence type="ECO:0000256" key="3">
    <source>
        <dbReference type="ARBA" id="ARBA00022692"/>
    </source>
</evidence>
<accession>A0A6J6DMH0</accession>
<keyword evidence="3 6" id="KW-0812">Transmembrane</keyword>
<dbReference type="PANTHER" id="PTHR42709:SF6">
    <property type="entry name" value="UNDECAPRENYL PHOSPHATE TRANSPORTER A"/>
    <property type="match status" value="1"/>
</dbReference>
<keyword evidence="4 6" id="KW-1133">Transmembrane helix</keyword>
<feature type="transmembrane region" description="Helical" evidence="6">
    <location>
        <begin position="175"/>
        <end position="193"/>
    </location>
</feature>
<dbReference type="InterPro" id="IPR051311">
    <property type="entry name" value="DedA_domain"/>
</dbReference>
<keyword evidence="2" id="KW-1003">Cell membrane</keyword>
<keyword evidence="5 6" id="KW-0472">Membrane</keyword>
<dbReference type="PANTHER" id="PTHR42709">
    <property type="entry name" value="ALKALINE PHOSPHATASE LIKE PROTEIN"/>
    <property type="match status" value="1"/>
</dbReference>
<evidence type="ECO:0000256" key="4">
    <source>
        <dbReference type="ARBA" id="ARBA00022989"/>
    </source>
</evidence>
<evidence type="ECO:0000256" key="1">
    <source>
        <dbReference type="ARBA" id="ARBA00004651"/>
    </source>
</evidence>
<feature type="domain" description="VTT" evidence="7">
    <location>
        <begin position="30"/>
        <end position="160"/>
    </location>
</feature>
<feature type="transmembrane region" description="Helical" evidence="6">
    <location>
        <begin position="50"/>
        <end position="71"/>
    </location>
</feature>
<dbReference type="InterPro" id="IPR032816">
    <property type="entry name" value="VTT_dom"/>
</dbReference>
<name>A0A6J6DMH0_9ZZZZ</name>
<dbReference type="AlphaFoldDB" id="A0A6J6DMH0"/>
<sequence length="203" mass="21956">MIDWATEVIDSIGLLGVAMLVALESVIPPIPSELVLLLAGFNVDQGNFTFVGAVAAATVGSVAGALILYALGAALSEERLMWLLQKVGRFVGFTKKDIDRGFDWFERHGAPVVFFGRLIPLVRSVVSVPAGAARMPLAKFVLWTALGSAVWNIVWVAIGQVLGDQWEKADAWAGTFQYVAVAAFAVVGLGFIVRNLRRRKFPR</sequence>
<dbReference type="EMBL" id="CAEZTC010000140">
    <property type="protein sequence ID" value="CAB4565380.1"/>
    <property type="molecule type" value="Genomic_DNA"/>
</dbReference>
<gene>
    <name evidence="8" type="ORF">UFOPK1572_01079</name>
</gene>
<evidence type="ECO:0000256" key="5">
    <source>
        <dbReference type="ARBA" id="ARBA00023136"/>
    </source>
</evidence>
<organism evidence="8">
    <name type="scientific">freshwater metagenome</name>
    <dbReference type="NCBI Taxonomy" id="449393"/>
    <lineage>
        <taxon>unclassified sequences</taxon>
        <taxon>metagenomes</taxon>
        <taxon>ecological metagenomes</taxon>
    </lineage>
</organism>
<evidence type="ECO:0000313" key="8">
    <source>
        <dbReference type="EMBL" id="CAB4565380.1"/>
    </source>
</evidence>
<evidence type="ECO:0000259" key="7">
    <source>
        <dbReference type="Pfam" id="PF09335"/>
    </source>
</evidence>
<dbReference type="Pfam" id="PF09335">
    <property type="entry name" value="VTT_dom"/>
    <property type="match status" value="1"/>
</dbReference>
<feature type="transmembrane region" description="Helical" evidence="6">
    <location>
        <begin position="140"/>
        <end position="163"/>
    </location>
</feature>
<reference evidence="8" key="1">
    <citation type="submission" date="2020-05" db="EMBL/GenBank/DDBJ databases">
        <authorList>
            <person name="Chiriac C."/>
            <person name="Salcher M."/>
            <person name="Ghai R."/>
            <person name="Kavagutti S V."/>
        </authorList>
    </citation>
    <scope>NUCLEOTIDE SEQUENCE</scope>
</reference>
<evidence type="ECO:0000256" key="6">
    <source>
        <dbReference type="SAM" id="Phobius"/>
    </source>
</evidence>
<feature type="transmembrane region" description="Helical" evidence="6">
    <location>
        <begin position="12"/>
        <end position="30"/>
    </location>
</feature>
<evidence type="ECO:0000256" key="2">
    <source>
        <dbReference type="ARBA" id="ARBA00022475"/>
    </source>
</evidence>
<proteinExistence type="predicted"/>